<dbReference type="Pfam" id="PF08238">
    <property type="entry name" value="Sel1"/>
    <property type="match status" value="2"/>
</dbReference>
<dbReference type="SUPFAM" id="SSF81901">
    <property type="entry name" value="HCP-like"/>
    <property type="match status" value="1"/>
</dbReference>
<organism evidence="1 2">
    <name type="scientific">Nguyenibacter vanlangensis</name>
    <dbReference type="NCBI Taxonomy" id="1216886"/>
    <lineage>
        <taxon>Bacteria</taxon>
        <taxon>Pseudomonadati</taxon>
        <taxon>Pseudomonadota</taxon>
        <taxon>Alphaproteobacteria</taxon>
        <taxon>Acetobacterales</taxon>
        <taxon>Acetobacteraceae</taxon>
        <taxon>Nguyenibacter</taxon>
    </lineage>
</organism>
<feature type="non-terminal residue" evidence="1">
    <location>
        <position position="1"/>
    </location>
</feature>
<gene>
    <name evidence="1" type="ORF">HUK84_09490</name>
</gene>
<comment type="caution">
    <text evidence="1">The sequence shown here is derived from an EMBL/GenBank/DDBJ whole genome shotgun (WGS) entry which is preliminary data.</text>
</comment>
<dbReference type="Proteomes" id="UP000534870">
    <property type="component" value="Unassembled WGS sequence"/>
</dbReference>
<dbReference type="AlphaFoldDB" id="A0A7Y7IVY4"/>
<name>A0A7Y7IVY4_9PROT</name>
<dbReference type="SMART" id="SM00671">
    <property type="entry name" value="SEL1"/>
    <property type="match status" value="2"/>
</dbReference>
<dbReference type="InterPro" id="IPR011990">
    <property type="entry name" value="TPR-like_helical_dom_sf"/>
</dbReference>
<evidence type="ECO:0000313" key="1">
    <source>
        <dbReference type="EMBL" id="NVN11361.1"/>
    </source>
</evidence>
<dbReference type="Gene3D" id="1.25.40.10">
    <property type="entry name" value="Tetratricopeptide repeat domain"/>
    <property type="match status" value="1"/>
</dbReference>
<sequence>AQAMFCLGLLHDQTGDGPDDRRRALDLFRGAAERGFAPAQCMLGRYLARGLAGAADPAEARLWLHKAGQQGEKQAGVELAWLDRTESELMGAEG</sequence>
<proteinExistence type="predicted"/>
<reference evidence="1 2" key="1">
    <citation type="submission" date="2020-06" db="EMBL/GenBank/DDBJ databases">
        <title>Description of novel acetic acid bacteria.</title>
        <authorList>
            <person name="Sombolestani A."/>
        </authorList>
    </citation>
    <scope>NUCLEOTIDE SEQUENCE [LARGE SCALE GENOMIC DNA]</scope>
    <source>
        <strain evidence="1 2">LMG 31431</strain>
    </source>
</reference>
<accession>A0A7Y7IVY4</accession>
<dbReference type="InterPro" id="IPR006597">
    <property type="entry name" value="Sel1-like"/>
</dbReference>
<protein>
    <submittedName>
        <fullName evidence="1">Sel1 repeat family protein</fullName>
    </submittedName>
</protein>
<evidence type="ECO:0000313" key="2">
    <source>
        <dbReference type="Proteomes" id="UP000534870"/>
    </source>
</evidence>
<dbReference type="EMBL" id="JABXXP010000161">
    <property type="protein sequence ID" value="NVN11361.1"/>
    <property type="molecule type" value="Genomic_DNA"/>
</dbReference>